<organism evidence="6 7">
    <name type="scientific">Acidisphaera rubrifaciens HS-AP3</name>
    <dbReference type="NCBI Taxonomy" id="1231350"/>
    <lineage>
        <taxon>Bacteria</taxon>
        <taxon>Pseudomonadati</taxon>
        <taxon>Pseudomonadota</taxon>
        <taxon>Alphaproteobacteria</taxon>
        <taxon>Acetobacterales</taxon>
        <taxon>Acetobacteraceae</taxon>
        <taxon>Acidisphaera</taxon>
    </lineage>
</organism>
<dbReference type="GO" id="GO:0006865">
    <property type="term" value="P:amino acid transport"/>
    <property type="evidence" value="ECO:0007669"/>
    <property type="project" value="UniProtKB-KW"/>
</dbReference>
<dbReference type="EMBL" id="BANB01000526">
    <property type="protein sequence ID" value="GAN77935.1"/>
    <property type="molecule type" value="Genomic_DNA"/>
</dbReference>
<reference evidence="6 7" key="1">
    <citation type="submission" date="2012-11" db="EMBL/GenBank/DDBJ databases">
        <title>Whole genome sequence of Acidisphaera rubrifaciens HS-AP3.</title>
        <authorList>
            <person name="Azuma Y."/>
            <person name="Higashiura N."/>
            <person name="Hirakawa H."/>
            <person name="Matsushita K."/>
        </authorList>
    </citation>
    <scope>NUCLEOTIDE SEQUENCE [LARGE SCALE GENOMIC DNA]</scope>
    <source>
        <strain evidence="6 7">HS-AP3</strain>
    </source>
</reference>
<feature type="chain" id="PRO_5002309957" evidence="4">
    <location>
        <begin position="37"/>
        <end position="423"/>
    </location>
</feature>
<dbReference type="PANTHER" id="PTHR30483:SF6">
    <property type="entry name" value="PERIPLASMIC BINDING PROTEIN OF ABC TRANSPORTER FOR NATURAL AMINO ACIDS"/>
    <property type="match status" value="1"/>
</dbReference>
<evidence type="ECO:0000256" key="3">
    <source>
        <dbReference type="ARBA" id="ARBA00022970"/>
    </source>
</evidence>
<evidence type="ECO:0000259" key="5">
    <source>
        <dbReference type="Pfam" id="PF13458"/>
    </source>
</evidence>
<gene>
    <name evidence="6" type="ORF">Asru_0526_05</name>
</gene>
<dbReference type="Pfam" id="PF13458">
    <property type="entry name" value="Peripla_BP_6"/>
    <property type="match status" value="1"/>
</dbReference>
<dbReference type="AlphaFoldDB" id="A0A0D6P836"/>
<evidence type="ECO:0000313" key="7">
    <source>
        <dbReference type="Proteomes" id="UP000032680"/>
    </source>
</evidence>
<evidence type="ECO:0000256" key="2">
    <source>
        <dbReference type="ARBA" id="ARBA00022729"/>
    </source>
</evidence>
<dbReference type="PANTHER" id="PTHR30483">
    <property type="entry name" value="LEUCINE-SPECIFIC-BINDING PROTEIN"/>
    <property type="match status" value="1"/>
</dbReference>
<comment type="similarity">
    <text evidence="1">Belongs to the leucine-binding protein family.</text>
</comment>
<dbReference type="SUPFAM" id="SSF53822">
    <property type="entry name" value="Periplasmic binding protein-like I"/>
    <property type="match status" value="1"/>
</dbReference>
<keyword evidence="7" id="KW-1185">Reference proteome</keyword>
<feature type="domain" description="Leucine-binding protein" evidence="5">
    <location>
        <begin position="39"/>
        <end position="373"/>
    </location>
</feature>
<evidence type="ECO:0000256" key="4">
    <source>
        <dbReference type="SAM" id="SignalP"/>
    </source>
</evidence>
<dbReference type="Proteomes" id="UP000032680">
    <property type="component" value="Unassembled WGS sequence"/>
</dbReference>
<keyword evidence="2 4" id="KW-0732">Signal</keyword>
<name>A0A0D6P836_9PROT</name>
<accession>A0A0D6P836</accession>
<sequence>MTNQQDAPGPTRRRLLGGAGLATAAVLAGAARSARAAATVKVGYVSPQTGPLAPFAAADAFTLAAAKAAFARDGIAVEFLVRDSQSNPNRAATVANELINAGVVLMLVASTPETVNPVSDQCELAEVPCLSTEAPWQPWFFGRGGKPGEGFEWTYHYFWGLEDVIAVYTAMWSQLSTNKSVGGLFPNDSDGNAWSDTAHGLPPALAKLGYTMHDPGHFQSGTDDFGAIINAFKSAKAEIVTGVVIPPDWTTFWTQARQQGYRPKIASVGKALLFPTSVEALGRAGQNLSTEVWWTPHHPFRSSLTGQDCTALAAAYTKATGQPWTQPIGFTHSLFELAADILKRAKDRGDRHAVLEALKTTNLSTIVGPIAWGKGPMKNVTKTPLVGGQWRLLPGSELKYYLVIVSNTIAPEVPVADHMQPLP</sequence>
<dbReference type="InterPro" id="IPR028081">
    <property type="entry name" value="Leu-bd"/>
</dbReference>
<dbReference type="InterPro" id="IPR028082">
    <property type="entry name" value="Peripla_BP_I"/>
</dbReference>
<comment type="caution">
    <text evidence="6">The sequence shown here is derived from an EMBL/GenBank/DDBJ whole genome shotgun (WGS) entry which is preliminary data.</text>
</comment>
<dbReference type="InterPro" id="IPR006311">
    <property type="entry name" value="TAT_signal"/>
</dbReference>
<dbReference type="InterPro" id="IPR051010">
    <property type="entry name" value="BCAA_transport"/>
</dbReference>
<feature type="signal peptide" evidence="4">
    <location>
        <begin position="1"/>
        <end position="36"/>
    </location>
</feature>
<dbReference type="CDD" id="cd06337">
    <property type="entry name" value="PBP1_ABC_ligand_binding-like"/>
    <property type="match status" value="1"/>
</dbReference>
<evidence type="ECO:0000313" key="6">
    <source>
        <dbReference type="EMBL" id="GAN77935.1"/>
    </source>
</evidence>
<evidence type="ECO:0000256" key="1">
    <source>
        <dbReference type="ARBA" id="ARBA00010062"/>
    </source>
</evidence>
<dbReference type="PROSITE" id="PS51318">
    <property type="entry name" value="TAT"/>
    <property type="match status" value="1"/>
</dbReference>
<keyword evidence="3" id="KW-0813">Transport</keyword>
<dbReference type="Gene3D" id="3.40.50.2300">
    <property type="match status" value="2"/>
</dbReference>
<protein>
    <submittedName>
        <fullName evidence="6">ABC transporter</fullName>
    </submittedName>
</protein>
<proteinExistence type="inferred from homology"/>
<keyword evidence="3" id="KW-0029">Amino-acid transport</keyword>
<dbReference type="RefSeq" id="WP_199445654.1">
    <property type="nucleotide sequence ID" value="NZ_BANB01000526.1"/>
</dbReference>